<name>A0A0P1AZP9_PLAHL</name>
<keyword evidence="2" id="KW-1185">Reference proteome</keyword>
<dbReference type="GeneID" id="36397868"/>
<dbReference type="AlphaFoldDB" id="A0A0P1AZP9"/>
<sequence>MGTAWTAPCDLNRIALGATYHNILSAAYRYRYKLVTSFLSTQLMAVPDHRQEVKAVLIDFECIF</sequence>
<proteinExistence type="predicted"/>
<organism evidence="1 2">
    <name type="scientific">Plasmopara halstedii</name>
    <name type="common">Downy mildew of sunflower</name>
    <dbReference type="NCBI Taxonomy" id="4781"/>
    <lineage>
        <taxon>Eukaryota</taxon>
        <taxon>Sar</taxon>
        <taxon>Stramenopiles</taxon>
        <taxon>Oomycota</taxon>
        <taxon>Peronosporomycetes</taxon>
        <taxon>Peronosporales</taxon>
        <taxon>Peronosporaceae</taxon>
        <taxon>Plasmopara</taxon>
    </lineage>
</organism>
<protein>
    <submittedName>
        <fullName evidence="1">Uncharacterized protein</fullName>
    </submittedName>
</protein>
<dbReference type="Proteomes" id="UP000054928">
    <property type="component" value="Unassembled WGS sequence"/>
</dbReference>
<reference evidence="2" key="1">
    <citation type="submission" date="2014-09" db="EMBL/GenBank/DDBJ databases">
        <authorList>
            <person name="Sharma Rahul"/>
            <person name="Thines Marco"/>
        </authorList>
    </citation>
    <scope>NUCLEOTIDE SEQUENCE [LARGE SCALE GENOMIC DNA]</scope>
</reference>
<dbReference type="EMBL" id="CCYD01002047">
    <property type="protein sequence ID" value="CEG46410.1"/>
    <property type="molecule type" value="Genomic_DNA"/>
</dbReference>
<evidence type="ECO:0000313" key="2">
    <source>
        <dbReference type="Proteomes" id="UP000054928"/>
    </source>
</evidence>
<accession>A0A0P1AZP9</accession>
<evidence type="ECO:0000313" key="1">
    <source>
        <dbReference type="EMBL" id="CEG46410.1"/>
    </source>
</evidence>
<dbReference type="RefSeq" id="XP_024582779.1">
    <property type="nucleotide sequence ID" value="XM_024717263.1"/>
</dbReference>